<dbReference type="GO" id="GO:0065003">
    <property type="term" value="P:protein-containing complex assembly"/>
    <property type="evidence" value="ECO:0007669"/>
    <property type="project" value="InterPro"/>
</dbReference>
<evidence type="ECO:0000256" key="1">
    <source>
        <dbReference type="ARBA" id="ARBA00004496"/>
    </source>
</evidence>
<dbReference type="AlphaFoldDB" id="A0A1G8AN28"/>
<dbReference type="GO" id="GO:0005737">
    <property type="term" value="C:cytoplasm"/>
    <property type="evidence" value="ECO:0007669"/>
    <property type="project" value="UniProtKB-SubCell"/>
</dbReference>
<evidence type="ECO:0000256" key="6">
    <source>
        <dbReference type="SAM" id="MobiDB-lite"/>
    </source>
</evidence>
<dbReference type="SUPFAM" id="SSF69287">
    <property type="entry name" value="Urease metallochaperone UreE, N-terminal domain"/>
    <property type="match status" value="1"/>
</dbReference>
<dbReference type="RefSeq" id="WP_093273332.1">
    <property type="nucleotide sequence ID" value="NZ_FNDD01000011.1"/>
</dbReference>
<dbReference type="GO" id="GO:0016151">
    <property type="term" value="F:nickel cation binding"/>
    <property type="evidence" value="ECO:0007669"/>
    <property type="project" value="UniProtKB-UniRule"/>
</dbReference>
<keyword evidence="9" id="KW-1185">Reference proteome</keyword>
<dbReference type="InterPro" id="IPR007864">
    <property type="entry name" value="UreE_C_dom"/>
</dbReference>
<evidence type="ECO:0000313" key="9">
    <source>
        <dbReference type="Proteomes" id="UP000198854"/>
    </source>
</evidence>
<dbReference type="NCBIfam" id="NF009751">
    <property type="entry name" value="PRK13261.1-1"/>
    <property type="match status" value="1"/>
</dbReference>
<reference evidence="8 9" key="1">
    <citation type="submission" date="2016-10" db="EMBL/GenBank/DDBJ databases">
        <authorList>
            <person name="de Groot N.N."/>
        </authorList>
    </citation>
    <scope>NUCLEOTIDE SEQUENCE [LARGE SCALE GENOMIC DNA]</scope>
    <source>
        <strain evidence="8 9">CGMCC 1.10228</strain>
    </source>
</reference>
<dbReference type="GO" id="GO:0006457">
    <property type="term" value="P:protein folding"/>
    <property type="evidence" value="ECO:0007669"/>
    <property type="project" value="InterPro"/>
</dbReference>
<dbReference type="Gene3D" id="2.60.260.20">
    <property type="entry name" value="Urease metallochaperone UreE, N-terminal domain"/>
    <property type="match status" value="1"/>
</dbReference>
<proteinExistence type="inferred from homology"/>
<keyword evidence="3 5" id="KW-0533">Nickel</keyword>
<feature type="region of interest" description="Disordered" evidence="6">
    <location>
        <begin position="135"/>
        <end position="167"/>
    </location>
</feature>
<dbReference type="GO" id="GO:0019627">
    <property type="term" value="P:urea metabolic process"/>
    <property type="evidence" value="ECO:0007669"/>
    <property type="project" value="InterPro"/>
</dbReference>
<comment type="subcellular location">
    <subcellularLocation>
        <location evidence="1 5">Cytoplasm</location>
    </subcellularLocation>
</comment>
<keyword evidence="4 5" id="KW-0143">Chaperone</keyword>
<evidence type="ECO:0000259" key="7">
    <source>
        <dbReference type="SMART" id="SM00988"/>
    </source>
</evidence>
<dbReference type="InterPro" id="IPR004029">
    <property type="entry name" value="UreE_N"/>
</dbReference>
<protein>
    <recommendedName>
        <fullName evidence="5">Urease accessory protein UreE</fullName>
    </recommendedName>
</protein>
<feature type="domain" description="UreE urease accessory N-terminal" evidence="7">
    <location>
        <begin position="1"/>
        <end position="65"/>
    </location>
</feature>
<dbReference type="InterPro" id="IPR036118">
    <property type="entry name" value="UreE_N_sf"/>
</dbReference>
<dbReference type="SMART" id="SM00988">
    <property type="entry name" value="UreE_N"/>
    <property type="match status" value="1"/>
</dbReference>
<name>A0A1G8AN28_9VIBR</name>
<sequence length="167" mass="18646">MLKVVGRSEHYHGAVLDNVVLPYALRQKGRFRALSQSNLDVGFFLTRGDVLHDGDFLHTECGQVLQVVAEKEAVVTASCSDWQTFAKACYHMGNRHVPMAIGERWLRFQPDHVLQNMVEVLGLTCRAHQAEFTPENGAYHSSHGGAGGHSHHHEHDDHGHSHSGHHH</sequence>
<dbReference type="Pfam" id="PF05194">
    <property type="entry name" value="UreE_C"/>
    <property type="match status" value="1"/>
</dbReference>
<dbReference type="HAMAP" id="MF_00822">
    <property type="entry name" value="UreE"/>
    <property type="match status" value="1"/>
</dbReference>
<evidence type="ECO:0000256" key="4">
    <source>
        <dbReference type="ARBA" id="ARBA00023186"/>
    </source>
</evidence>
<evidence type="ECO:0000256" key="5">
    <source>
        <dbReference type="HAMAP-Rule" id="MF_00822"/>
    </source>
</evidence>
<dbReference type="Pfam" id="PF02814">
    <property type="entry name" value="UreE_N"/>
    <property type="match status" value="1"/>
</dbReference>
<organism evidence="8 9">
    <name type="scientific">Vibrio xiamenensis</name>
    <dbReference type="NCBI Taxonomy" id="861298"/>
    <lineage>
        <taxon>Bacteria</taxon>
        <taxon>Pseudomonadati</taxon>
        <taxon>Pseudomonadota</taxon>
        <taxon>Gammaproteobacteria</taxon>
        <taxon>Vibrionales</taxon>
        <taxon>Vibrionaceae</taxon>
        <taxon>Vibrio</taxon>
    </lineage>
</organism>
<dbReference type="OrthoDB" id="5421304at2"/>
<dbReference type="SUPFAM" id="SSF69737">
    <property type="entry name" value="Urease metallochaperone UreE, C-terminal domain"/>
    <property type="match status" value="1"/>
</dbReference>
<dbReference type="Proteomes" id="UP000198854">
    <property type="component" value="Unassembled WGS sequence"/>
</dbReference>
<dbReference type="InterPro" id="IPR012406">
    <property type="entry name" value="UreE"/>
</dbReference>
<comment type="function">
    <text evidence="5">Involved in urease metallocenter assembly. Binds nickel. Probably functions as a nickel donor during metallocenter assembly.</text>
</comment>
<dbReference type="STRING" id="861298.SAMN04488136_11125"/>
<evidence type="ECO:0000313" key="8">
    <source>
        <dbReference type="EMBL" id="SDH22297.1"/>
    </source>
</evidence>
<dbReference type="Gene3D" id="3.30.70.790">
    <property type="entry name" value="UreE, C-terminal domain"/>
    <property type="match status" value="1"/>
</dbReference>
<comment type="similarity">
    <text evidence="5">Belongs to the UreE family.</text>
</comment>
<keyword evidence="2 5" id="KW-0963">Cytoplasm</keyword>
<evidence type="ECO:0000256" key="2">
    <source>
        <dbReference type="ARBA" id="ARBA00022490"/>
    </source>
</evidence>
<dbReference type="EMBL" id="FNDD01000011">
    <property type="protein sequence ID" value="SDH22297.1"/>
    <property type="molecule type" value="Genomic_DNA"/>
</dbReference>
<accession>A0A1G8AN28</accession>
<dbReference type="PIRSF" id="PIRSF036402">
    <property type="entry name" value="Ureas_acces_UreE"/>
    <property type="match status" value="1"/>
</dbReference>
<dbReference type="GO" id="GO:0051082">
    <property type="term" value="F:unfolded protein binding"/>
    <property type="evidence" value="ECO:0007669"/>
    <property type="project" value="UniProtKB-UniRule"/>
</dbReference>
<gene>
    <name evidence="5" type="primary">ureE</name>
    <name evidence="8" type="ORF">SAMN04488136_11125</name>
</gene>
<evidence type="ECO:0000256" key="3">
    <source>
        <dbReference type="ARBA" id="ARBA00022596"/>
    </source>
</evidence>